<comment type="caution">
    <text evidence="3">The sequence shown here is derived from an EMBL/GenBank/DDBJ whole genome shotgun (WGS) entry which is preliminary data.</text>
</comment>
<dbReference type="PANTHER" id="PTHR46594:SF4">
    <property type="entry name" value="P-TYPE CATION-TRANSPORTING ATPASE"/>
    <property type="match status" value="1"/>
</dbReference>
<dbReference type="InterPro" id="IPR017969">
    <property type="entry name" value="Heavy-metal-associated_CS"/>
</dbReference>
<dbReference type="Proteomes" id="UP000279271">
    <property type="component" value="Unassembled WGS sequence"/>
</dbReference>
<dbReference type="PRINTS" id="PR00942">
    <property type="entry name" value="CUATPASEI"/>
</dbReference>
<dbReference type="InterPro" id="IPR036163">
    <property type="entry name" value="HMA_dom_sf"/>
</dbReference>
<keyword evidence="1" id="KW-0479">Metal-binding</keyword>
<dbReference type="PROSITE" id="PS50846">
    <property type="entry name" value="HMA_2"/>
    <property type="match status" value="1"/>
</dbReference>
<dbReference type="FunFam" id="3.30.70.100:FF:000005">
    <property type="entry name" value="Copper-exporting P-type ATPase A"/>
    <property type="match status" value="1"/>
</dbReference>
<dbReference type="AlphaFoldDB" id="A0A3M7KUQ3"/>
<accession>A0A3M7KUQ3</accession>
<dbReference type="Gene3D" id="3.30.70.100">
    <property type="match status" value="1"/>
</dbReference>
<evidence type="ECO:0000313" key="4">
    <source>
        <dbReference type="Proteomes" id="UP000279271"/>
    </source>
</evidence>
<dbReference type="InterPro" id="IPR006121">
    <property type="entry name" value="HMA_dom"/>
</dbReference>
<reference evidence="4" key="1">
    <citation type="journal article" date="2018" name="Algal Res.">
        <title>Characterization of plant carbon substrate utilization by Auxenochlorella protothecoides.</title>
        <authorList>
            <person name="Vogler B.W."/>
            <person name="Starkenburg S.R."/>
            <person name="Sudasinghe N."/>
            <person name="Schambach J.Y."/>
            <person name="Rollin J.A."/>
            <person name="Pattathil S."/>
            <person name="Barry A.N."/>
        </authorList>
    </citation>
    <scope>NUCLEOTIDE SEQUENCE [LARGE SCALE GENOMIC DNA]</scope>
    <source>
        <strain evidence="4">UTEX 25</strain>
    </source>
</reference>
<organism evidence="3 4">
    <name type="scientific">Auxenochlorella protothecoides</name>
    <name type="common">Green microalga</name>
    <name type="synonym">Chlorella protothecoides</name>
    <dbReference type="NCBI Taxonomy" id="3075"/>
    <lineage>
        <taxon>Eukaryota</taxon>
        <taxon>Viridiplantae</taxon>
        <taxon>Chlorophyta</taxon>
        <taxon>core chlorophytes</taxon>
        <taxon>Trebouxiophyceae</taxon>
        <taxon>Chlorellales</taxon>
        <taxon>Chlorellaceae</taxon>
        <taxon>Auxenochlorella</taxon>
    </lineage>
</organism>
<protein>
    <recommendedName>
        <fullName evidence="2">HMA domain-containing protein</fullName>
    </recommendedName>
</protein>
<sequence length="171" mass="17817">MAYWDLTDPLTRLGWLRGSVDKKHTSDAAEAAELVPLAGRPGAGVSIQGMHCSSCSSAVEKALSALPGVASASVALLSERGEVVYDPTHMRPSAIVGAVVDTGFAAQLLSDTPLAGARAGPASDVQLLTMRVEGMSNRSLEVARGDTHRVQAHDTPRSIARVCIVRRFGGA</sequence>
<evidence type="ECO:0000313" key="3">
    <source>
        <dbReference type="EMBL" id="RMZ53445.1"/>
    </source>
</evidence>
<feature type="domain" description="HMA" evidence="2">
    <location>
        <begin position="41"/>
        <end position="107"/>
    </location>
</feature>
<evidence type="ECO:0000259" key="2">
    <source>
        <dbReference type="PROSITE" id="PS50846"/>
    </source>
</evidence>
<dbReference type="Pfam" id="PF00403">
    <property type="entry name" value="HMA"/>
    <property type="match status" value="1"/>
</dbReference>
<dbReference type="GO" id="GO:0046872">
    <property type="term" value="F:metal ion binding"/>
    <property type="evidence" value="ECO:0007669"/>
    <property type="project" value="UniProtKB-KW"/>
</dbReference>
<dbReference type="PROSITE" id="PS01047">
    <property type="entry name" value="HMA_1"/>
    <property type="match status" value="1"/>
</dbReference>
<name>A0A3M7KUQ3_AUXPR</name>
<evidence type="ECO:0000256" key="1">
    <source>
        <dbReference type="ARBA" id="ARBA00022723"/>
    </source>
</evidence>
<dbReference type="CDD" id="cd00371">
    <property type="entry name" value="HMA"/>
    <property type="match status" value="1"/>
</dbReference>
<proteinExistence type="predicted"/>
<gene>
    <name evidence="3" type="ORF">APUTEX25_004933</name>
</gene>
<dbReference type="SUPFAM" id="SSF55008">
    <property type="entry name" value="HMA, heavy metal-associated domain"/>
    <property type="match status" value="1"/>
</dbReference>
<dbReference type="PANTHER" id="PTHR46594">
    <property type="entry name" value="P-TYPE CATION-TRANSPORTING ATPASE"/>
    <property type="match status" value="1"/>
</dbReference>
<dbReference type="EMBL" id="QOKY01000198">
    <property type="protein sequence ID" value="RMZ53445.1"/>
    <property type="molecule type" value="Genomic_DNA"/>
</dbReference>